<organism evidence="1 2">
    <name type="scientific">Burkholderia multivorans CGD2</name>
    <dbReference type="NCBI Taxonomy" id="513052"/>
    <lineage>
        <taxon>Bacteria</taxon>
        <taxon>Pseudomonadati</taxon>
        <taxon>Pseudomonadota</taxon>
        <taxon>Betaproteobacteria</taxon>
        <taxon>Burkholderiales</taxon>
        <taxon>Burkholderiaceae</taxon>
        <taxon>Burkholderia</taxon>
        <taxon>Burkholderia cepacia complex</taxon>
    </lineage>
</organism>
<proteinExistence type="predicted"/>
<evidence type="ECO:0000313" key="2">
    <source>
        <dbReference type="Proteomes" id="UP000004535"/>
    </source>
</evidence>
<dbReference type="AlphaFoldDB" id="B9BKZ4"/>
<accession>B9BKZ4</accession>
<evidence type="ECO:0000313" key="1">
    <source>
        <dbReference type="EMBL" id="EEE08611.1"/>
    </source>
</evidence>
<dbReference type="Proteomes" id="UP000004535">
    <property type="component" value="Unassembled WGS sequence"/>
</dbReference>
<reference evidence="1 2" key="1">
    <citation type="journal article" date="2012" name="J. Bacteriol.">
        <title>Draft Genome Sequence Determination for Cystic Fibrosis and Chronic Granulomatous Disease Burkholderia multivorans Isolates.</title>
        <authorList>
            <person name="Varga J.J."/>
            <person name="Losada L."/>
            <person name="Zelazny A.M."/>
            <person name="Brinkac L."/>
            <person name="Harkins D."/>
            <person name="Radune D."/>
            <person name="Hostetler J."/>
            <person name="Sampaio E.P."/>
            <person name="Ronning C.M."/>
            <person name="Nierman W.C."/>
            <person name="Greenberg D.E."/>
            <person name="Holland S.M."/>
            <person name="Goldberg J.B."/>
        </authorList>
    </citation>
    <scope>NUCLEOTIDE SEQUENCE [LARGE SCALE GENOMIC DNA]</scope>
    <source>
        <strain evidence="1 2">CGD2</strain>
    </source>
</reference>
<sequence>MAGCLNYISQRDIYGMLRAVRSGNGAIVRAAAHRRAARRSRSA</sequence>
<dbReference type="EMBL" id="ACFC01000002">
    <property type="protein sequence ID" value="EEE08611.1"/>
    <property type="molecule type" value="Genomic_DNA"/>
</dbReference>
<name>B9BKZ4_9BURK</name>
<comment type="caution">
    <text evidence="1">The sequence shown here is derived from an EMBL/GenBank/DDBJ whole genome shotgun (WGS) entry which is preliminary data.</text>
</comment>
<protein>
    <submittedName>
        <fullName evidence="1">Uncharacterized protein</fullName>
    </submittedName>
</protein>
<gene>
    <name evidence="1" type="ORF">BURMUCGD2_5752</name>
</gene>